<dbReference type="Proteomes" id="UP001412239">
    <property type="component" value="Unassembled WGS sequence"/>
</dbReference>
<reference evidence="2" key="1">
    <citation type="submission" date="2015-10" db="EMBL/GenBank/DDBJ databases">
        <authorList>
            <person name="Regsiter A."/>
            <person name="william w."/>
        </authorList>
    </citation>
    <scope>NUCLEOTIDE SEQUENCE</scope>
    <source>
        <strain evidence="2">Montdore</strain>
    </source>
</reference>
<name>A0A292Q545_9PEZI</name>
<evidence type="ECO:0000313" key="3">
    <source>
        <dbReference type="Proteomes" id="UP001412239"/>
    </source>
</evidence>
<protein>
    <submittedName>
        <fullName evidence="2">Uncharacterized protein</fullName>
    </submittedName>
</protein>
<evidence type="ECO:0000256" key="1">
    <source>
        <dbReference type="SAM" id="MobiDB-lite"/>
    </source>
</evidence>
<dbReference type="EMBL" id="LN890967">
    <property type="protein sequence ID" value="CUS13767.1"/>
    <property type="molecule type" value="Genomic_DNA"/>
</dbReference>
<feature type="region of interest" description="Disordered" evidence="1">
    <location>
        <begin position="79"/>
        <end position="107"/>
    </location>
</feature>
<gene>
    <name evidence="2" type="ORF">GSTUAT00002128001</name>
</gene>
<sequence>MTAPAPAAAGVGLGVMVPLMLKISSNPGLVGLQSAQEAAGVSGEEADAWWAGGAEEEEAEGEEEFDALGKWEGIGMAHAHRGGRRGRFTDRRPSHTLSRKPTLHNQPIYTVPPRPQVVILPEYAKVLEPAVFPHIHVEHRDNPPARLPLGRMSDCAGVGRQLAAEFEAGVHICVLAAVRGAVGCSGVVRAQDAQDAGLVQDKPNVAVAEHSVGSRKELGF</sequence>
<evidence type="ECO:0000313" key="2">
    <source>
        <dbReference type="EMBL" id="CUS13767.1"/>
    </source>
</evidence>
<keyword evidence="3" id="KW-1185">Reference proteome</keyword>
<organism evidence="2 3">
    <name type="scientific">Tuber aestivum</name>
    <name type="common">summer truffle</name>
    <dbReference type="NCBI Taxonomy" id="59557"/>
    <lineage>
        <taxon>Eukaryota</taxon>
        <taxon>Fungi</taxon>
        <taxon>Dikarya</taxon>
        <taxon>Ascomycota</taxon>
        <taxon>Pezizomycotina</taxon>
        <taxon>Pezizomycetes</taxon>
        <taxon>Pezizales</taxon>
        <taxon>Tuberaceae</taxon>
        <taxon>Tuber</taxon>
    </lineage>
</organism>
<dbReference type="AlphaFoldDB" id="A0A292Q545"/>
<proteinExistence type="predicted"/>
<accession>A0A292Q545</accession>